<dbReference type="InterPro" id="IPR011009">
    <property type="entry name" value="Kinase-like_dom_sf"/>
</dbReference>
<dbReference type="CDD" id="cd00180">
    <property type="entry name" value="PKc"/>
    <property type="match status" value="1"/>
</dbReference>
<comment type="catalytic activity">
    <reaction evidence="7">
        <text>L-threonyl-[protein] + ATP = O-phospho-L-threonyl-[protein] + ADP + H(+)</text>
        <dbReference type="Rhea" id="RHEA:46608"/>
        <dbReference type="Rhea" id="RHEA-COMP:11060"/>
        <dbReference type="Rhea" id="RHEA-COMP:11605"/>
        <dbReference type="ChEBI" id="CHEBI:15378"/>
        <dbReference type="ChEBI" id="CHEBI:30013"/>
        <dbReference type="ChEBI" id="CHEBI:30616"/>
        <dbReference type="ChEBI" id="CHEBI:61977"/>
        <dbReference type="ChEBI" id="CHEBI:456216"/>
        <dbReference type="EC" id="2.7.11.1"/>
    </reaction>
</comment>
<evidence type="ECO:0000256" key="3">
    <source>
        <dbReference type="ARBA" id="ARBA00022679"/>
    </source>
</evidence>
<evidence type="ECO:0000256" key="1">
    <source>
        <dbReference type="ARBA" id="ARBA00012513"/>
    </source>
</evidence>
<dbReference type="Pfam" id="PF07714">
    <property type="entry name" value="PK_Tyr_Ser-Thr"/>
    <property type="match status" value="1"/>
</dbReference>
<feature type="domain" description="Protein kinase" evidence="10">
    <location>
        <begin position="140"/>
        <end position="409"/>
    </location>
</feature>
<dbReference type="STRING" id="1168221.R7YSJ9"/>
<comment type="catalytic activity">
    <reaction evidence="8">
        <text>L-seryl-[protein] + ATP = O-phospho-L-seryl-[protein] + ADP + H(+)</text>
        <dbReference type="Rhea" id="RHEA:17989"/>
        <dbReference type="Rhea" id="RHEA-COMP:9863"/>
        <dbReference type="Rhea" id="RHEA-COMP:11604"/>
        <dbReference type="ChEBI" id="CHEBI:15378"/>
        <dbReference type="ChEBI" id="CHEBI:29999"/>
        <dbReference type="ChEBI" id="CHEBI:30616"/>
        <dbReference type="ChEBI" id="CHEBI:83421"/>
        <dbReference type="ChEBI" id="CHEBI:456216"/>
        <dbReference type="EC" id="2.7.11.1"/>
    </reaction>
</comment>
<keyword evidence="2" id="KW-0723">Serine/threonine-protein kinase</keyword>
<evidence type="ECO:0000256" key="4">
    <source>
        <dbReference type="ARBA" id="ARBA00022741"/>
    </source>
</evidence>
<dbReference type="PANTHER" id="PTHR43671">
    <property type="entry name" value="SERINE/THREONINE-PROTEIN KINASE NEK"/>
    <property type="match status" value="1"/>
</dbReference>
<dbReference type="PROSITE" id="PS50011">
    <property type="entry name" value="PROTEIN_KINASE_DOM"/>
    <property type="match status" value="1"/>
</dbReference>
<dbReference type="PANTHER" id="PTHR43671:SF98">
    <property type="entry name" value="SERINE_THREONINE-PROTEIN KINASE NEK11"/>
    <property type="match status" value="1"/>
</dbReference>
<dbReference type="eggNOG" id="KOG0616">
    <property type="taxonomic scope" value="Eukaryota"/>
</dbReference>
<reference evidence="12" key="1">
    <citation type="submission" date="2012-06" db="EMBL/GenBank/DDBJ databases">
        <title>The genome sequence of Coniosporium apollinis CBS 100218.</title>
        <authorList>
            <consortium name="The Broad Institute Genome Sequencing Platform"/>
            <person name="Cuomo C."/>
            <person name="Gorbushina A."/>
            <person name="Noack S."/>
            <person name="Walker B."/>
            <person name="Young S.K."/>
            <person name="Zeng Q."/>
            <person name="Gargeya S."/>
            <person name="Fitzgerald M."/>
            <person name="Haas B."/>
            <person name="Abouelleil A."/>
            <person name="Alvarado L."/>
            <person name="Arachchi H.M."/>
            <person name="Berlin A.M."/>
            <person name="Chapman S.B."/>
            <person name="Goldberg J."/>
            <person name="Griggs A."/>
            <person name="Gujja S."/>
            <person name="Hansen M."/>
            <person name="Howarth C."/>
            <person name="Imamovic A."/>
            <person name="Larimer J."/>
            <person name="McCowan C."/>
            <person name="Montmayeur A."/>
            <person name="Murphy C."/>
            <person name="Neiman D."/>
            <person name="Pearson M."/>
            <person name="Priest M."/>
            <person name="Roberts A."/>
            <person name="Saif S."/>
            <person name="Shea T."/>
            <person name="Sisk P."/>
            <person name="Sykes S."/>
            <person name="Wortman J."/>
            <person name="Nusbaum C."/>
            <person name="Birren B."/>
        </authorList>
    </citation>
    <scope>NUCLEOTIDE SEQUENCE [LARGE SCALE GENOMIC DNA]</scope>
    <source>
        <strain evidence="12">CBS 100218</strain>
    </source>
</reference>
<organism evidence="11 12">
    <name type="scientific">Coniosporium apollinis (strain CBS 100218)</name>
    <name type="common">Rock-inhabiting black yeast</name>
    <dbReference type="NCBI Taxonomy" id="1168221"/>
    <lineage>
        <taxon>Eukaryota</taxon>
        <taxon>Fungi</taxon>
        <taxon>Dikarya</taxon>
        <taxon>Ascomycota</taxon>
        <taxon>Pezizomycotina</taxon>
        <taxon>Dothideomycetes</taxon>
        <taxon>Dothideomycetes incertae sedis</taxon>
        <taxon>Coniosporium</taxon>
    </lineage>
</organism>
<evidence type="ECO:0000313" key="11">
    <source>
        <dbReference type="EMBL" id="EON64804.1"/>
    </source>
</evidence>
<gene>
    <name evidence="11" type="ORF">W97_04037</name>
</gene>
<dbReference type="InterPro" id="IPR050660">
    <property type="entry name" value="NEK_Ser/Thr_kinase"/>
</dbReference>
<dbReference type="HOGENOM" id="CLU_345119_0_0_1"/>
<dbReference type="EMBL" id="JH767570">
    <property type="protein sequence ID" value="EON64804.1"/>
    <property type="molecule type" value="Genomic_DNA"/>
</dbReference>
<dbReference type="EC" id="2.7.11.1" evidence="1"/>
<protein>
    <recommendedName>
        <fullName evidence="1">non-specific serine/threonine protein kinase</fullName>
        <ecNumber evidence="1">2.7.11.1</ecNumber>
    </recommendedName>
</protein>
<dbReference type="OrthoDB" id="4062651at2759"/>
<dbReference type="InterPro" id="IPR000719">
    <property type="entry name" value="Prot_kinase_dom"/>
</dbReference>
<dbReference type="GeneID" id="19901348"/>
<proteinExistence type="predicted"/>
<evidence type="ECO:0000256" key="5">
    <source>
        <dbReference type="ARBA" id="ARBA00022777"/>
    </source>
</evidence>
<dbReference type="SUPFAM" id="SSF56112">
    <property type="entry name" value="Protein kinase-like (PK-like)"/>
    <property type="match status" value="1"/>
</dbReference>
<sequence>MADLLSQTSDATVDNALLAWFPHFGSTPTNLKERAPLKESELRGISDVLRRTGREAWSCIPRVYTVLRIINQLQAIDRFVNLGVSDIWFPFTANTLPDTLRSSAKSAFLNAQRLVLTKALSLEQEDGKHRHFLDPAELPFTKIAGLGRGSFGLVDHVVSTISHREYARKRIPRGRTFHNDRKVLKDFENELSNLKKLSHYHIIELVGSYTDSRSVCLLMAPIADCNLKEYLDAELTTERRSPLCNFFGCLTSANVLVKGGDHVYLTDFGLALDYSEAGRSTTTAEVVKSPRYCSPELAAYRPRNTASDIWSLGCVFLEMWTVIRERTVTELTAHLESTGSRSNLYYSNIEGINSWCSLNATRLNTRAVDAPLAWIENILVEAPDRRWTASLLLDQIQEASNGPSFHPDYCGTCCLEGSGLVGTVHSPTGTDETFYEGAEDKNNGLDASDLASLTTSLALATKNHPAAEHRQQHDEEPHRQTSRACVEEKGTTIPSRRDPTENPRRKGKDWDCLSIGSSSSDYECSSSVDECCGTVFGITQQLEITFHDLFEYRTQIEEIGSYPLAQNQLNHMVARFVADNDGPDSLLIVYYSGLFSWTEEDGTRLHGQRSGLNLDSRNSVRWDVVEQNLLHGPEGDILDIFDASYAVDPSSKIDSNLTKALQNSTSDIKRIGSPGKTAKEHTTTRRYQLLTSSGSAYPLNKPEPRFITAALIESLTQLVSERSKFPTTYQGYTFRKVPQQKLPLGEKVDWRHAHRTEMPITSDELEKRLRERRLKIKKTVSDEFMSLTAENQKSQVIRLAEEKESEEENQYAEWTLASV</sequence>
<accession>R7YSJ9</accession>
<name>R7YSJ9_CONA1</name>
<dbReference type="Proteomes" id="UP000016924">
    <property type="component" value="Unassembled WGS sequence"/>
</dbReference>
<dbReference type="AlphaFoldDB" id="R7YSJ9"/>
<dbReference type="GO" id="GO:0005524">
    <property type="term" value="F:ATP binding"/>
    <property type="evidence" value="ECO:0007669"/>
    <property type="project" value="UniProtKB-KW"/>
</dbReference>
<evidence type="ECO:0000256" key="7">
    <source>
        <dbReference type="ARBA" id="ARBA00047899"/>
    </source>
</evidence>
<evidence type="ECO:0000313" key="12">
    <source>
        <dbReference type="Proteomes" id="UP000016924"/>
    </source>
</evidence>
<keyword evidence="3" id="KW-0808">Transferase</keyword>
<evidence type="ECO:0000256" key="9">
    <source>
        <dbReference type="SAM" id="MobiDB-lite"/>
    </source>
</evidence>
<evidence type="ECO:0000256" key="6">
    <source>
        <dbReference type="ARBA" id="ARBA00022840"/>
    </source>
</evidence>
<keyword evidence="4" id="KW-0547">Nucleotide-binding</keyword>
<keyword evidence="12" id="KW-1185">Reference proteome</keyword>
<dbReference type="GO" id="GO:0005634">
    <property type="term" value="C:nucleus"/>
    <property type="evidence" value="ECO:0007669"/>
    <property type="project" value="TreeGrafter"/>
</dbReference>
<feature type="region of interest" description="Disordered" evidence="9">
    <location>
        <begin position="463"/>
        <end position="509"/>
    </location>
</feature>
<keyword evidence="5 11" id="KW-0418">Kinase</keyword>
<keyword evidence="6" id="KW-0067">ATP-binding</keyword>
<evidence type="ECO:0000256" key="2">
    <source>
        <dbReference type="ARBA" id="ARBA00022527"/>
    </source>
</evidence>
<feature type="compositionally biased region" description="Basic and acidic residues" evidence="9">
    <location>
        <begin position="465"/>
        <end position="509"/>
    </location>
</feature>
<dbReference type="InterPro" id="IPR001245">
    <property type="entry name" value="Ser-Thr/Tyr_kinase_cat_dom"/>
</dbReference>
<evidence type="ECO:0000256" key="8">
    <source>
        <dbReference type="ARBA" id="ARBA00048679"/>
    </source>
</evidence>
<dbReference type="RefSeq" id="XP_007780121.1">
    <property type="nucleotide sequence ID" value="XM_007781931.1"/>
</dbReference>
<dbReference type="Gene3D" id="1.10.510.10">
    <property type="entry name" value="Transferase(Phosphotransferase) domain 1"/>
    <property type="match status" value="2"/>
</dbReference>
<dbReference type="GO" id="GO:0004674">
    <property type="term" value="F:protein serine/threonine kinase activity"/>
    <property type="evidence" value="ECO:0007669"/>
    <property type="project" value="UniProtKB-KW"/>
</dbReference>
<evidence type="ECO:0000259" key="10">
    <source>
        <dbReference type="PROSITE" id="PS50011"/>
    </source>
</evidence>